<accession>A0AAU0UNM8</accession>
<proteinExistence type="predicted"/>
<dbReference type="KEGG" id="dbc:MFMK1_001647"/>
<protein>
    <submittedName>
        <fullName evidence="1">MoaD/ThiS family protein</fullName>
    </submittedName>
</protein>
<name>A0AAU0UNM8_9FIRM</name>
<gene>
    <name evidence="1" type="ORF">MFMK1_001647</name>
</gene>
<dbReference type="InterPro" id="IPR016155">
    <property type="entry name" value="Mopterin_synth/thiamin_S_b"/>
</dbReference>
<dbReference type="AlphaFoldDB" id="A0AAU0UNM8"/>
<keyword evidence="2" id="KW-1185">Reference proteome</keyword>
<dbReference type="Proteomes" id="UP001329915">
    <property type="component" value="Chromosome"/>
</dbReference>
<reference evidence="1 2" key="1">
    <citation type="submission" date="2023-04" db="EMBL/GenBank/DDBJ databases">
        <authorList>
            <person name="Hsu D."/>
        </authorList>
    </citation>
    <scope>NUCLEOTIDE SEQUENCE [LARGE SCALE GENOMIC DNA]</scope>
    <source>
        <strain evidence="1 2">MK1</strain>
    </source>
</reference>
<dbReference type="EMBL" id="CP121694">
    <property type="protein sequence ID" value="WRO21826.1"/>
    <property type="molecule type" value="Genomic_DNA"/>
</dbReference>
<dbReference type="SUPFAM" id="SSF54285">
    <property type="entry name" value="MoaD/ThiS"/>
    <property type="match status" value="1"/>
</dbReference>
<evidence type="ECO:0000313" key="1">
    <source>
        <dbReference type="EMBL" id="WRO21826.1"/>
    </source>
</evidence>
<sequence>MGNGTVQPVEVRCFSFLKKICDERKWAFPHYFRLDRECSARELAEKLDLPLDLIEAVFINGLAMPMDDGQVKPGDRVGFVPPGTPGPYRALLGMVKGKE</sequence>
<evidence type="ECO:0000313" key="2">
    <source>
        <dbReference type="Proteomes" id="UP001329915"/>
    </source>
</evidence>
<dbReference type="RefSeq" id="WP_366924655.1">
    <property type="nucleotide sequence ID" value="NZ_CP121694.1"/>
</dbReference>
<organism evidence="1 2">
    <name type="scientific">Metallumcola ferriviriculae</name>
    <dbReference type="NCBI Taxonomy" id="3039180"/>
    <lineage>
        <taxon>Bacteria</taxon>
        <taxon>Bacillati</taxon>
        <taxon>Bacillota</taxon>
        <taxon>Clostridia</taxon>
        <taxon>Neomoorellales</taxon>
        <taxon>Desulfitibacteraceae</taxon>
        <taxon>Metallumcola</taxon>
    </lineage>
</organism>